<organism evidence="9 10">
    <name type="scientific">Streptacidiphilus fuscans</name>
    <dbReference type="NCBI Taxonomy" id="2789292"/>
    <lineage>
        <taxon>Bacteria</taxon>
        <taxon>Bacillati</taxon>
        <taxon>Actinomycetota</taxon>
        <taxon>Actinomycetes</taxon>
        <taxon>Kitasatosporales</taxon>
        <taxon>Streptomycetaceae</taxon>
        <taxon>Streptacidiphilus</taxon>
    </lineage>
</organism>
<feature type="transmembrane region" description="Helical" evidence="7">
    <location>
        <begin position="266"/>
        <end position="283"/>
    </location>
</feature>
<keyword evidence="5" id="KW-0862">Zinc</keyword>
<dbReference type="GO" id="GO:0046872">
    <property type="term" value="F:metal ion binding"/>
    <property type="evidence" value="ECO:0007669"/>
    <property type="project" value="UniProtKB-KW"/>
</dbReference>
<feature type="transmembrane region" description="Helical" evidence="7">
    <location>
        <begin position="669"/>
        <end position="688"/>
    </location>
</feature>
<evidence type="ECO:0000313" key="9">
    <source>
        <dbReference type="EMBL" id="MBF9067267.1"/>
    </source>
</evidence>
<dbReference type="InterPro" id="IPR001915">
    <property type="entry name" value="Peptidase_M48"/>
</dbReference>
<feature type="transmembrane region" description="Helical" evidence="7">
    <location>
        <begin position="449"/>
        <end position="472"/>
    </location>
</feature>
<dbReference type="Gene3D" id="3.30.2010.10">
    <property type="entry name" value="Metalloproteases ('zincins'), catalytic domain"/>
    <property type="match status" value="1"/>
</dbReference>
<keyword evidence="7" id="KW-0812">Transmembrane</keyword>
<feature type="transmembrane region" description="Helical" evidence="7">
    <location>
        <begin position="377"/>
        <end position="398"/>
    </location>
</feature>
<proteinExistence type="predicted"/>
<evidence type="ECO:0000256" key="6">
    <source>
        <dbReference type="ARBA" id="ARBA00023049"/>
    </source>
</evidence>
<keyword evidence="6 9" id="KW-0482">Metalloprotease</keyword>
<feature type="transmembrane region" description="Helical" evidence="7">
    <location>
        <begin position="102"/>
        <end position="120"/>
    </location>
</feature>
<feature type="transmembrane region" description="Helical" evidence="7">
    <location>
        <begin position="227"/>
        <end position="246"/>
    </location>
</feature>
<keyword evidence="4" id="KW-0378">Hydrolase</keyword>
<evidence type="ECO:0000256" key="4">
    <source>
        <dbReference type="ARBA" id="ARBA00022801"/>
    </source>
</evidence>
<dbReference type="Pfam" id="PF01435">
    <property type="entry name" value="Peptidase_M48"/>
    <property type="match status" value="1"/>
</dbReference>
<comment type="caution">
    <text evidence="9">The sequence shown here is derived from an EMBL/GenBank/DDBJ whole genome shotgun (WGS) entry which is preliminary data.</text>
</comment>
<name>A0A931B163_9ACTN</name>
<feature type="domain" description="Peptidase M48" evidence="8">
    <location>
        <begin position="170"/>
        <end position="341"/>
    </location>
</feature>
<feature type="transmembrane region" description="Helical" evidence="7">
    <location>
        <begin position="25"/>
        <end position="46"/>
    </location>
</feature>
<dbReference type="Proteomes" id="UP000657385">
    <property type="component" value="Unassembled WGS sequence"/>
</dbReference>
<keyword evidence="7" id="KW-0472">Membrane</keyword>
<evidence type="ECO:0000256" key="5">
    <source>
        <dbReference type="ARBA" id="ARBA00022833"/>
    </source>
</evidence>
<dbReference type="CDD" id="cd07329">
    <property type="entry name" value="M56_like"/>
    <property type="match status" value="1"/>
</dbReference>
<keyword evidence="3" id="KW-0479">Metal-binding</keyword>
<evidence type="ECO:0000256" key="3">
    <source>
        <dbReference type="ARBA" id="ARBA00022723"/>
    </source>
</evidence>
<reference evidence="9" key="1">
    <citation type="submission" date="2020-11" db="EMBL/GenBank/DDBJ databases">
        <title>Isolation and identification of active actinomycetes.</title>
        <authorList>
            <person name="Yu B."/>
        </authorList>
    </citation>
    <scope>NUCLEOTIDE SEQUENCE</scope>
    <source>
        <strain evidence="9">NEAU-YB345</strain>
    </source>
</reference>
<keyword evidence="2" id="KW-0645">Protease</keyword>
<evidence type="ECO:0000313" key="10">
    <source>
        <dbReference type="Proteomes" id="UP000657385"/>
    </source>
</evidence>
<dbReference type="GO" id="GO:0006508">
    <property type="term" value="P:proteolysis"/>
    <property type="evidence" value="ECO:0007669"/>
    <property type="project" value="UniProtKB-KW"/>
</dbReference>
<evidence type="ECO:0000256" key="1">
    <source>
        <dbReference type="ARBA" id="ARBA00001947"/>
    </source>
</evidence>
<gene>
    <name evidence="9" type="ORF">I2501_04320</name>
</gene>
<keyword evidence="10" id="KW-1185">Reference proteome</keyword>
<feature type="transmembrane region" description="Helical" evidence="7">
    <location>
        <begin position="598"/>
        <end position="621"/>
    </location>
</feature>
<keyword evidence="7" id="KW-1133">Transmembrane helix</keyword>
<evidence type="ECO:0000256" key="2">
    <source>
        <dbReference type="ARBA" id="ARBA00022670"/>
    </source>
</evidence>
<feature type="transmembrane region" description="Helical" evidence="7">
    <location>
        <begin position="353"/>
        <end position="371"/>
    </location>
</feature>
<feature type="transmembrane region" description="Helical" evidence="7">
    <location>
        <begin position="410"/>
        <end position="429"/>
    </location>
</feature>
<feature type="transmembrane region" description="Helical" evidence="7">
    <location>
        <begin position="633"/>
        <end position="662"/>
    </location>
</feature>
<evidence type="ECO:0000259" key="8">
    <source>
        <dbReference type="Pfam" id="PF01435"/>
    </source>
</evidence>
<dbReference type="EMBL" id="JADPRT010000002">
    <property type="protein sequence ID" value="MBF9067267.1"/>
    <property type="molecule type" value="Genomic_DNA"/>
</dbReference>
<feature type="transmembrane region" description="Helical" evidence="7">
    <location>
        <begin position="719"/>
        <end position="746"/>
    </location>
</feature>
<protein>
    <submittedName>
        <fullName evidence="9">M48 family metalloprotease</fullName>
    </submittedName>
</protein>
<feature type="transmembrane region" description="Helical" evidence="7">
    <location>
        <begin position="484"/>
        <end position="503"/>
    </location>
</feature>
<feature type="transmembrane region" description="Helical" evidence="7">
    <location>
        <begin position="767"/>
        <end position="787"/>
    </location>
</feature>
<dbReference type="GO" id="GO:0004222">
    <property type="term" value="F:metalloendopeptidase activity"/>
    <property type="evidence" value="ECO:0007669"/>
    <property type="project" value="InterPro"/>
</dbReference>
<feature type="transmembrane region" description="Helical" evidence="7">
    <location>
        <begin position="557"/>
        <end position="577"/>
    </location>
</feature>
<evidence type="ECO:0000256" key="7">
    <source>
        <dbReference type="SAM" id="Phobius"/>
    </source>
</evidence>
<accession>A0A931B163</accession>
<comment type="cofactor">
    <cofactor evidence="1">
        <name>Zn(2+)</name>
        <dbReference type="ChEBI" id="CHEBI:29105"/>
    </cofactor>
</comment>
<dbReference type="AlphaFoldDB" id="A0A931B163"/>
<dbReference type="RefSeq" id="WP_196192475.1">
    <property type="nucleotide sequence ID" value="NZ_JADPRT010000002.1"/>
</dbReference>
<sequence length="960" mass="102724">MSADIKQPPYRVDEREIAAGTTTRFIQLVALLVISSASLLSTFWQVTTSPDHFSGLGCLLAAGFDVNSGDVASNYVPLLTHNAELTACYARYEPAPPVWGNAVWPLAMVLLAGLLTLLLPKLTRRWRHLMPLAEVDPSGKLREAAVDAAARAGLVRPPELVFDPFSRGNGAMVFGRDSHPILCLDADLVAALERDRTGFDAVLLHELAHIRNRDVTVSTATLAVWRVYLLLVALPGLGLNLWQLFSGSLTSDPFWSGEWPTVIRDLVYPILLTALAFLSRADVLRAREMYADRTARRWGASEHAWERPESGTSGFRRLLHMLRDAGRSHPRLSLRRSALAGPEALFRINPLQMFLAGAAAIMIAADSGIYLSDTNDWIVWGPALLAAAAAIAVAGVALWRAVAYAVLNDLPGVPSGISAGLWFGAGLAFAEWETGQLSKLQFVPSRPWLGLVVLCAGIGFCWWMAVCARLWLTVWPGADKRPALALMLVAAGLLATAWLYWWSTEASTYTVGLQSVRTLTEQVEQAFPGKVSAHRGLLHALALLAPVWVGWNGTLNVLADGVLWLVPLIGIVIGAVRRRPTADIPGGSDGRGPSLARPIAWALTVGAVTSIGGIAVAKAAMHSTVPAPDRFTALFAVMTLSWICVAIVFAAVAAAAIAAALVPWHRLPVALVAATGTTAFGLVATFFTESADGCVRPLADSMDVCVWVPSAGWSLTAQLMIAALSFSILAAFATAFVVSAVAKLNSRFREPTPRPSPHAHDPGTRRHVVRVIGAAIVVLVAIGATAIPTARAIQIHSSPVSSQTLDEEAQTADTPTNEPKLIRAFQLTAWYKFGGGQILQQWSQELGRFGRHLGQAVTASPSGILSTQWVSTLMADCRDLDRSARAAEAYFPVPDSRLQLNLAQAIAEAANAASTCTKSLQQGDGPAFMSAVSTIPDSVDHINAAYSAIKTETDEYARSN</sequence>